<protein>
    <submittedName>
        <fullName evidence="1">Uncharacterized protein</fullName>
    </submittedName>
</protein>
<feature type="non-terminal residue" evidence="1">
    <location>
        <position position="625"/>
    </location>
</feature>
<evidence type="ECO:0000313" key="2">
    <source>
        <dbReference type="Proteomes" id="UP001150603"/>
    </source>
</evidence>
<gene>
    <name evidence="1" type="ORF">FBU59_001812</name>
</gene>
<organism evidence="1 2">
    <name type="scientific">Linderina macrospora</name>
    <dbReference type="NCBI Taxonomy" id="4868"/>
    <lineage>
        <taxon>Eukaryota</taxon>
        <taxon>Fungi</taxon>
        <taxon>Fungi incertae sedis</taxon>
        <taxon>Zoopagomycota</taxon>
        <taxon>Kickxellomycotina</taxon>
        <taxon>Kickxellomycetes</taxon>
        <taxon>Kickxellales</taxon>
        <taxon>Kickxellaceae</taxon>
        <taxon>Linderina</taxon>
    </lineage>
</organism>
<proteinExistence type="predicted"/>
<sequence>MTNGSLALLSDIARMYILRIGEACKVRADLANRTQPNLLDMADATTQDLGVDWTQIQEWTDAWKDSVGMVVEAQPATHQTSAHRLHGLRDPLRLGHDAFQQENLSRRGSWDFVSGSEGNDTCAASSRRVSTGDIVGSLHHGADSKPVVNGLQDDDIDTLLEGFNLECLLLDDGSNRDFDGIIPEHLPALVPISEEDAEEAAEDGVATIRGDLDDLPAESDATAVDASLENAGPEKNRAGSWEGERANGITDQPNSEDSDGEEPEDIASSLLHLTTSSLSVLQSSISSDKALYGFFKPATKIDPSCAPEELLLDFDIPDDELQFEASGDNGTSTGTSDGKPLFIHGNATTHDLLGASEKKWKQARYKLFTGIYNDAAGRAMDEMANAPLPMRRPKVSSGERQLAELQATNGPKHDVLSVDHEHDSGSVLDMDIDMDMDIDILEDTPDLKGTSQNSMSFDSMDLANEQTIDIPGILEPTKGNESRPDAVLEPIDVPLTSGLRGSGVNHWASEWFTPAMSKRLSKMSADDVVPYDSLFISDPSASRRRVVDELARAFVDSEGGGHLHETTPLDGFGTNANGQIMPNSSGSALRWTLHHLMQSKGTTSVDSLYKGRSSLAGGVSGDGIR</sequence>
<reference evidence="1" key="1">
    <citation type="submission" date="2022-07" db="EMBL/GenBank/DDBJ databases">
        <title>Phylogenomic reconstructions and comparative analyses of Kickxellomycotina fungi.</title>
        <authorList>
            <person name="Reynolds N.K."/>
            <person name="Stajich J.E."/>
            <person name="Barry K."/>
            <person name="Grigoriev I.V."/>
            <person name="Crous P."/>
            <person name="Smith M.E."/>
        </authorList>
    </citation>
    <scope>NUCLEOTIDE SEQUENCE</scope>
    <source>
        <strain evidence="1">NRRL 5244</strain>
    </source>
</reference>
<comment type="caution">
    <text evidence="1">The sequence shown here is derived from an EMBL/GenBank/DDBJ whole genome shotgun (WGS) entry which is preliminary data.</text>
</comment>
<keyword evidence="2" id="KW-1185">Reference proteome</keyword>
<dbReference type="EMBL" id="JANBPW010000886">
    <property type="protein sequence ID" value="KAJ1947967.1"/>
    <property type="molecule type" value="Genomic_DNA"/>
</dbReference>
<accession>A0ACC1JD33</accession>
<dbReference type="Proteomes" id="UP001150603">
    <property type="component" value="Unassembled WGS sequence"/>
</dbReference>
<evidence type="ECO:0000313" key="1">
    <source>
        <dbReference type="EMBL" id="KAJ1947967.1"/>
    </source>
</evidence>
<name>A0ACC1JD33_9FUNG</name>